<feature type="region of interest" description="Disordered" evidence="1">
    <location>
        <begin position="1"/>
        <end position="55"/>
    </location>
</feature>
<evidence type="ECO:0000313" key="3">
    <source>
        <dbReference type="Proteomes" id="UP000688947"/>
    </source>
</evidence>
<comment type="caution">
    <text evidence="2">The sequence shown here is derived from an EMBL/GenBank/DDBJ whole genome shotgun (WGS) entry which is preliminary data.</text>
</comment>
<name>A0A8T1TM53_9STRA</name>
<feature type="compositionally biased region" description="Polar residues" evidence="1">
    <location>
        <begin position="1"/>
        <end position="10"/>
    </location>
</feature>
<sequence length="211" mass="23000">MSSPLPTATWASPSAARVRSRPSNLHAAVRASPSFPLSRRDASTPRRTSVERVTRPVVQSWTTQATQTEVDRAADAEMSSVQRLYPGSGIRLGPFGDVGAMTAETVDFLIRVLEDRKQELLVSGEDTDLRVKASYAASEDEEATSEEGLSSPASKVTRFQLDKASNGGAGVTELVRSDSYERLLQLEGDLEARHNKIMNEGLLETSDRNSY</sequence>
<reference evidence="2" key="1">
    <citation type="submission" date="2021-01" db="EMBL/GenBank/DDBJ databases">
        <title>Phytophthora aleatoria, a newly-described species from Pinus radiata is distinct from Phytophthora cactorum isolates based on comparative genomics.</title>
        <authorList>
            <person name="Mcdougal R."/>
            <person name="Panda P."/>
            <person name="Williams N."/>
            <person name="Studholme D.J."/>
        </authorList>
    </citation>
    <scope>NUCLEOTIDE SEQUENCE</scope>
    <source>
        <strain evidence="2">NZFS 3830</strain>
    </source>
</reference>
<evidence type="ECO:0000313" key="2">
    <source>
        <dbReference type="EMBL" id="KAG6942401.1"/>
    </source>
</evidence>
<dbReference type="EMBL" id="JAENGZ010002997">
    <property type="protein sequence ID" value="KAG6942401.1"/>
    <property type="molecule type" value="Genomic_DNA"/>
</dbReference>
<dbReference type="VEuPathDB" id="FungiDB:PC110_g4179"/>
<feature type="compositionally biased region" description="Low complexity" evidence="1">
    <location>
        <begin position="11"/>
        <end position="23"/>
    </location>
</feature>
<evidence type="ECO:0000256" key="1">
    <source>
        <dbReference type="SAM" id="MobiDB-lite"/>
    </source>
</evidence>
<organism evidence="2 3">
    <name type="scientific">Phytophthora cactorum</name>
    <dbReference type="NCBI Taxonomy" id="29920"/>
    <lineage>
        <taxon>Eukaryota</taxon>
        <taxon>Sar</taxon>
        <taxon>Stramenopiles</taxon>
        <taxon>Oomycota</taxon>
        <taxon>Peronosporomycetes</taxon>
        <taxon>Peronosporales</taxon>
        <taxon>Peronosporaceae</taxon>
        <taxon>Phytophthora</taxon>
    </lineage>
</organism>
<dbReference type="Proteomes" id="UP000688947">
    <property type="component" value="Unassembled WGS sequence"/>
</dbReference>
<dbReference type="OrthoDB" id="164705at2759"/>
<dbReference type="AlphaFoldDB" id="A0A8T1TM53"/>
<gene>
    <name evidence="2" type="ORF">JG687_00019088</name>
</gene>
<protein>
    <submittedName>
        <fullName evidence="2">Uncharacterized protein</fullName>
    </submittedName>
</protein>
<proteinExistence type="predicted"/>
<feature type="compositionally biased region" description="Basic and acidic residues" evidence="1">
    <location>
        <begin position="38"/>
        <end position="54"/>
    </location>
</feature>
<accession>A0A8T1TM53</accession>
<dbReference type="VEuPathDB" id="FungiDB:PC110_g23404"/>